<feature type="domain" description="Peptidase M24" evidence="1">
    <location>
        <begin position="31"/>
        <end position="230"/>
    </location>
</feature>
<comment type="caution">
    <text evidence="2">The sequence shown here is derived from an EMBL/GenBank/DDBJ whole genome shotgun (WGS) entry which is preliminary data.</text>
</comment>
<dbReference type="Proteomes" id="UP000656319">
    <property type="component" value="Unassembled WGS sequence"/>
</dbReference>
<organism evidence="2 3">
    <name type="scientific">Paraburkholderia hiiakae</name>
    <dbReference type="NCBI Taxonomy" id="1081782"/>
    <lineage>
        <taxon>Bacteria</taxon>
        <taxon>Pseudomonadati</taxon>
        <taxon>Pseudomonadota</taxon>
        <taxon>Betaproteobacteria</taxon>
        <taxon>Burkholderiales</taxon>
        <taxon>Burkholderiaceae</taxon>
        <taxon>Paraburkholderia</taxon>
    </lineage>
</organism>
<protein>
    <recommendedName>
        <fullName evidence="1">Peptidase M24 domain-containing protein</fullName>
    </recommendedName>
</protein>
<reference evidence="2 3" key="1">
    <citation type="submission" date="2020-10" db="EMBL/GenBank/DDBJ databases">
        <authorList>
            <person name="Peeters C."/>
        </authorList>
    </citation>
    <scope>NUCLEOTIDE SEQUENCE [LARGE SCALE GENOMIC DNA]</scope>
    <source>
        <strain evidence="2 3">LMG 27952</strain>
    </source>
</reference>
<keyword evidence="3" id="KW-1185">Reference proteome</keyword>
<proteinExistence type="predicted"/>
<dbReference type="Pfam" id="PF00557">
    <property type="entry name" value="Peptidase_M24"/>
    <property type="match status" value="1"/>
</dbReference>
<dbReference type="SUPFAM" id="SSF55920">
    <property type="entry name" value="Creatinase/aminopeptidase"/>
    <property type="match status" value="1"/>
</dbReference>
<gene>
    <name evidence="2" type="ORF">LMG27952_01130</name>
</gene>
<dbReference type="InterPro" id="IPR036005">
    <property type="entry name" value="Creatinase/aminopeptidase-like"/>
</dbReference>
<name>A0ABN7HHT1_9BURK</name>
<evidence type="ECO:0000313" key="2">
    <source>
        <dbReference type="EMBL" id="CAD6519326.1"/>
    </source>
</evidence>
<dbReference type="EMBL" id="CAJHCQ010000002">
    <property type="protein sequence ID" value="CAD6519326.1"/>
    <property type="molecule type" value="Genomic_DNA"/>
</dbReference>
<dbReference type="InterPro" id="IPR000994">
    <property type="entry name" value="Pept_M24"/>
</dbReference>
<evidence type="ECO:0000259" key="1">
    <source>
        <dbReference type="Pfam" id="PF00557"/>
    </source>
</evidence>
<sequence>MGVQWAARQLERHQVNTGSKEAVGGKFSAAAMAHARVMTWKAIEQIAAAIRPGMRESEATAQSKSILEALGMDRIWHPVLIRFGENTLRIFKERSEGDPVLGADDIFFIDLGVVWNQHEGDAGATFVTGSDLEMRRCARDAKIIYDEVAIHWRSTGCSGKALYAFAAARASAYGWRLNVDIKGHRVSDFPHAIYRAGDLGDFETVPAAGLWILEIQIAHPTRAFGAFYEDLLA</sequence>
<evidence type="ECO:0000313" key="3">
    <source>
        <dbReference type="Proteomes" id="UP000656319"/>
    </source>
</evidence>
<accession>A0ABN7HHT1</accession>
<dbReference type="Gene3D" id="3.90.230.10">
    <property type="entry name" value="Creatinase/methionine aminopeptidase superfamily"/>
    <property type="match status" value="1"/>
</dbReference>